<feature type="transmembrane region" description="Helical" evidence="1">
    <location>
        <begin position="333"/>
        <end position="357"/>
    </location>
</feature>
<keyword evidence="1" id="KW-1133">Transmembrane helix</keyword>
<dbReference type="EMBL" id="CR555306">
    <property type="protein sequence ID" value="CAI06197.1"/>
    <property type="molecule type" value="Genomic_DNA"/>
</dbReference>
<proteinExistence type="predicted"/>
<dbReference type="AlphaFoldDB" id="Q5P912"/>
<dbReference type="HOGENOM" id="CLU_044847_0_0_4"/>
<reference evidence="2 3" key="1">
    <citation type="journal article" date="2005" name="Arch. Microbiol.">
        <title>The genome sequence of an anaerobic aromatic-degrading denitrifying bacterium, strain EbN1.</title>
        <authorList>
            <person name="Rabus R."/>
            <person name="Kube M."/>
            <person name="Heider J."/>
            <person name="Beck A."/>
            <person name="Heitmann K."/>
            <person name="Widdel F."/>
            <person name="Reinhardt R."/>
        </authorList>
    </citation>
    <scope>NUCLEOTIDE SEQUENCE [LARGE SCALE GENOMIC DNA]</scope>
    <source>
        <strain evidence="2 3">EbN1</strain>
    </source>
</reference>
<dbReference type="InterPro" id="IPR021296">
    <property type="entry name" value="DUF2868"/>
</dbReference>
<organism evidence="2 3">
    <name type="scientific">Aromatoleum aromaticum (strain DSM 19018 / LMG 30748 / EbN1)</name>
    <name type="common">Azoarcus sp. (strain EbN1)</name>
    <dbReference type="NCBI Taxonomy" id="76114"/>
    <lineage>
        <taxon>Bacteria</taxon>
        <taxon>Pseudomonadati</taxon>
        <taxon>Pseudomonadota</taxon>
        <taxon>Betaproteobacteria</taxon>
        <taxon>Rhodocyclales</taxon>
        <taxon>Rhodocyclaceae</taxon>
        <taxon>Aromatoleum</taxon>
    </lineage>
</organism>
<gene>
    <name evidence="2" type="ORF">ebA138</name>
</gene>
<feature type="transmembrane region" description="Helical" evidence="1">
    <location>
        <begin position="145"/>
        <end position="165"/>
    </location>
</feature>
<feature type="transmembrane region" description="Helical" evidence="1">
    <location>
        <begin position="177"/>
        <end position="199"/>
    </location>
</feature>
<accession>Q5P912</accession>
<dbReference type="Proteomes" id="UP000006552">
    <property type="component" value="Chromosome"/>
</dbReference>
<protein>
    <recommendedName>
        <fullName evidence="4">DUF2868 domain-containing protein</fullName>
    </recommendedName>
</protein>
<evidence type="ECO:0000313" key="3">
    <source>
        <dbReference type="Proteomes" id="UP000006552"/>
    </source>
</evidence>
<keyword evidence="3" id="KW-1185">Reference proteome</keyword>
<evidence type="ECO:0000256" key="1">
    <source>
        <dbReference type="SAM" id="Phobius"/>
    </source>
</evidence>
<dbReference type="eggNOG" id="ENOG502Z9E3">
    <property type="taxonomic scope" value="Bacteria"/>
</dbReference>
<evidence type="ECO:0008006" key="4">
    <source>
        <dbReference type="Google" id="ProtNLM"/>
    </source>
</evidence>
<feature type="transmembrane region" description="Helical" evidence="1">
    <location>
        <begin position="245"/>
        <end position="270"/>
    </location>
</feature>
<dbReference type="KEGG" id="eba:ebA138"/>
<keyword evidence="1" id="KW-0812">Transmembrane</keyword>
<dbReference type="Pfam" id="PF11067">
    <property type="entry name" value="DUF2868"/>
    <property type="match status" value="1"/>
</dbReference>
<evidence type="ECO:0000313" key="2">
    <source>
        <dbReference type="EMBL" id="CAI06197.1"/>
    </source>
</evidence>
<sequence length="540" mass="56967">MPFDGYIFLSMRESYSPGLLAPLSPASCIDVGIGIRERKTTDGARARGTAAADPLSCRPDRDPDLISRMRALDSIRLTTFESRWLAEAIRLREEAAGPFDDRDAVAGVRATDGGVEERIVHRALLLGEREGMVGMIAAWRARSRLVLMLASAVALVSGFGAALAVLGDGTRAVNVVWALGGLLGVHLLSLLLWGVGLSLGGRDAGGALGRAWLWLSARLSRAGPAAVYVAKALVGLLGRARLLRWWLGAVTHGLWLAALCGALVGLLATLSARRYGFAWETTILSADVFVHLVRIVGWLPAQVGFAVPDAEHVRASGAAVAVDEAARIAWSSWLVGCVTMYGIVPRALLWAMCLALWRVGRARLRLDLALPGYAVLAARLAPASERIGITDADPGRFAGPRADGAHPLGSGSPLAVGLELPAGAGWPPALPAGVRDAGVIDSRAQRKRLVGELQVDPPARLLVACDARQTPDRGSLELIAELSRHAGDCRVWLTGGDAGGHAPHWRESLDGIGMTTERVIDTPAVAMDWLRGVGTGAGND</sequence>
<name>Q5P912_AROAE</name>
<keyword evidence="1" id="KW-0472">Membrane</keyword>
<dbReference type="STRING" id="76114.ebA138"/>